<feature type="compositionally biased region" description="Polar residues" evidence="1">
    <location>
        <begin position="76"/>
        <end position="90"/>
    </location>
</feature>
<feature type="signal peptide" evidence="2">
    <location>
        <begin position="1"/>
        <end position="32"/>
    </location>
</feature>
<dbReference type="Proteomes" id="UP000198797">
    <property type="component" value="Unassembled WGS sequence"/>
</dbReference>
<gene>
    <name evidence="3" type="ORF">GA0070216_10537</name>
</gene>
<dbReference type="EMBL" id="FMCU01000005">
    <property type="protein sequence ID" value="SCF09673.1"/>
    <property type="molecule type" value="Genomic_DNA"/>
</dbReference>
<feature type="chain" id="PRO_5008708241" evidence="2">
    <location>
        <begin position="33"/>
        <end position="90"/>
    </location>
</feature>
<dbReference type="OrthoDB" id="3954202at2"/>
<name>A0A1C4XMN5_9ACTN</name>
<reference evidence="4" key="1">
    <citation type="submission" date="2016-06" db="EMBL/GenBank/DDBJ databases">
        <authorList>
            <person name="Varghese N."/>
            <person name="Submissions Spin"/>
        </authorList>
    </citation>
    <scope>NUCLEOTIDE SEQUENCE [LARGE SCALE GENOMIC DNA]</scope>
    <source>
        <strain evidence="4">DSM 44100</strain>
    </source>
</reference>
<feature type="region of interest" description="Disordered" evidence="1">
    <location>
        <begin position="71"/>
        <end position="90"/>
    </location>
</feature>
<evidence type="ECO:0000313" key="3">
    <source>
        <dbReference type="EMBL" id="SCF09673.1"/>
    </source>
</evidence>
<dbReference type="AlphaFoldDB" id="A0A1C4XMN5"/>
<evidence type="ECO:0000256" key="2">
    <source>
        <dbReference type="SAM" id="SignalP"/>
    </source>
</evidence>
<keyword evidence="2" id="KW-0732">Signal</keyword>
<keyword evidence="4" id="KW-1185">Reference proteome</keyword>
<evidence type="ECO:0000256" key="1">
    <source>
        <dbReference type="SAM" id="MobiDB-lite"/>
    </source>
</evidence>
<proteinExistence type="predicted"/>
<dbReference type="RefSeq" id="WP_141723063.1">
    <property type="nucleotide sequence ID" value="NZ_FMCU01000005.1"/>
</dbReference>
<accession>A0A1C4XMN5</accession>
<sequence length="90" mass="9160">MGEQMISRRLRALSAAVAAATVALSIATPAMAAPATGPVLDITSIAFDRPQVDVTEDYAAVSLTWTTTDRAAGAGTSRSTARPTVLPTSA</sequence>
<protein>
    <submittedName>
        <fullName evidence="3">Uncharacterized protein</fullName>
    </submittedName>
</protein>
<evidence type="ECO:0000313" key="4">
    <source>
        <dbReference type="Proteomes" id="UP000198797"/>
    </source>
</evidence>
<organism evidence="3 4">
    <name type="scientific">Micromonospora matsumotoense</name>
    <dbReference type="NCBI Taxonomy" id="121616"/>
    <lineage>
        <taxon>Bacteria</taxon>
        <taxon>Bacillati</taxon>
        <taxon>Actinomycetota</taxon>
        <taxon>Actinomycetes</taxon>
        <taxon>Micromonosporales</taxon>
        <taxon>Micromonosporaceae</taxon>
        <taxon>Micromonospora</taxon>
    </lineage>
</organism>